<keyword evidence="1" id="KW-0812">Transmembrane</keyword>
<dbReference type="EMBL" id="JAYGIL010000029">
    <property type="protein sequence ID" value="MEA5405079.1"/>
    <property type="molecule type" value="Genomic_DNA"/>
</dbReference>
<feature type="transmembrane region" description="Helical" evidence="1">
    <location>
        <begin position="95"/>
        <end position="113"/>
    </location>
</feature>
<sequence>MENLDSLVPIVGIMVPIVAIISTFTMIVFLRKYDNDEKMAMIAKGIAPPEKSTKNYNVNPSHSLRWGFVLIGFGIGLLMGSLLESVLNVDDDVAHFSMIFIFGGLGLLVSYFYQMKLNQKNLPDNKE</sequence>
<evidence type="ECO:0000313" key="4">
    <source>
        <dbReference type="Proteomes" id="UP001303899"/>
    </source>
</evidence>
<feature type="transmembrane region" description="Helical" evidence="1">
    <location>
        <begin position="64"/>
        <end position="83"/>
    </location>
</feature>
<reference evidence="3 4" key="1">
    <citation type="submission" date="2023-12" db="EMBL/GenBank/DDBJ databases">
        <title>Novel species of the genus Arcicella isolated from rivers.</title>
        <authorList>
            <person name="Lu H."/>
        </authorList>
    </citation>
    <scope>NUCLEOTIDE SEQUENCE [LARGE SCALE GENOMIC DNA]</scope>
    <source>
        <strain evidence="3 4">DC2W</strain>
    </source>
</reference>
<evidence type="ECO:0000313" key="3">
    <source>
        <dbReference type="EMBL" id="MEA5405079.1"/>
    </source>
</evidence>
<name>A0ABU5S9F9_9BACT</name>
<proteinExistence type="predicted"/>
<keyword evidence="1" id="KW-1133">Transmembrane helix</keyword>
<dbReference type="RefSeq" id="WP_323698499.1">
    <property type="nucleotide sequence ID" value="NZ_JAYGIL010000029.1"/>
</dbReference>
<gene>
    <name evidence="3" type="ORF">VB776_19245</name>
</gene>
<dbReference type="Proteomes" id="UP001303899">
    <property type="component" value="Unassembled WGS sequence"/>
</dbReference>
<dbReference type="InterPro" id="IPR046216">
    <property type="entry name" value="DUF6249"/>
</dbReference>
<feature type="domain" description="DUF6249" evidence="2">
    <location>
        <begin position="12"/>
        <end position="114"/>
    </location>
</feature>
<accession>A0ABU5S9F9</accession>
<feature type="transmembrane region" description="Helical" evidence="1">
    <location>
        <begin position="6"/>
        <end position="30"/>
    </location>
</feature>
<keyword evidence="4" id="KW-1185">Reference proteome</keyword>
<dbReference type="Pfam" id="PF19762">
    <property type="entry name" value="DUF6249"/>
    <property type="match status" value="1"/>
</dbReference>
<keyword evidence="1" id="KW-0472">Membrane</keyword>
<comment type="caution">
    <text evidence="3">The sequence shown here is derived from an EMBL/GenBank/DDBJ whole genome shotgun (WGS) entry which is preliminary data.</text>
</comment>
<organism evidence="3 4">
    <name type="scientific">Arcicella gelida</name>
    <dbReference type="NCBI Taxonomy" id="2984195"/>
    <lineage>
        <taxon>Bacteria</taxon>
        <taxon>Pseudomonadati</taxon>
        <taxon>Bacteroidota</taxon>
        <taxon>Cytophagia</taxon>
        <taxon>Cytophagales</taxon>
        <taxon>Flectobacillaceae</taxon>
        <taxon>Arcicella</taxon>
    </lineage>
</organism>
<evidence type="ECO:0000259" key="2">
    <source>
        <dbReference type="Pfam" id="PF19762"/>
    </source>
</evidence>
<protein>
    <submittedName>
        <fullName evidence="3">DUF6249 domain-containing protein</fullName>
    </submittedName>
</protein>
<evidence type="ECO:0000256" key="1">
    <source>
        <dbReference type="SAM" id="Phobius"/>
    </source>
</evidence>